<feature type="region of interest" description="Disordered" evidence="1">
    <location>
        <begin position="147"/>
        <end position="173"/>
    </location>
</feature>
<proteinExistence type="predicted"/>
<dbReference type="AlphaFoldDB" id="A0A9X1U0P5"/>
<name>A0A9X1U0P5_9CORY</name>
<evidence type="ECO:0000313" key="3">
    <source>
        <dbReference type="Proteomes" id="UP001139336"/>
    </source>
</evidence>
<evidence type="ECO:0000256" key="1">
    <source>
        <dbReference type="SAM" id="MobiDB-lite"/>
    </source>
</evidence>
<comment type="caution">
    <text evidence="2">The sequence shown here is derived from an EMBL/GenBank/DDBJ whole genome shotgun (WGS) entry which is preliminary data.</text>
</comment>
<dbReference type="RefSeq" id="WP_236119066.1">
    <property type="nucleotide sequence ID" value="NZ_JAKGSI010000003.1"/>
</dbReference>
<evidence type="ECO:0000313" key="2">
    <source>
        <dbReference type="EMBL" id="MCF4007009.1"/>
    </source>
</evidence>
<feature type="region of interest" description="Disordered" evidence="1">
    <location>
        <begin position="221"/>
        <end position="245"/>
    </location>
</feature>
<dbReference type="Proteomes" id="UP001139336">
    <property type="component" value="Unassembled WGS sequence"/>
</dbReference>
<dbReference type="PROSITE" id="PS51257">
    <property type="entry name" value="PROKAR_LIPOPROTEIN"/>
    <property type="match status" value="1"/>
</dbReference>
<gene>
    <name evidence="2" type="ORF">L1O03_07430</name>
</gene>
<feature type="compositionally biased region" description="Basic and acidic residues" evidence="1">
    <location>
        <begin position="147"/>
        <end position="167"/>
    </location>
</feature>
<reference evidence="2" key="1">
    <citation type="submission" date="2022-01" db="EMBL/GenBank/DDBJ databases">
        <title>Corynebacterium sp. nov isolated from isolated from the feces of the greater white-fronted geese (Anser albifrons) at Poyang Lake, PR China.</title>
        <authorList>
            <person name="Liu Q."/>
        </authorList>
    </citation>
    <scope>NUCLEOTIDE SEQUENCE</scope>
    <source>
        <strain evidence="2">JCM 32435</strain>
    </source>
</reference>
<organism evidence="2 3">
    <name type="scientific">Corynebacterium uropygiale</name>
    <dbReference type="NCBI Taxonomy" id="1775911"/>
    <lineage>
        <taxon>Bacteria</taxon>
        <taxon>Bacillati</taxon>
        <taxon>Actinomycetota</taxon>
        <taxon>Actinomycetes</taxon>
        <taxon>Mycobacteriales</taxon>
        <taxon>Corynebacteriaceae</taxon>
        <taxon>Corynebacterium</taxon>
    </lineage>
</organism>
<dbReference type="EMBL" id="JAKGSI010000003">
    <property type="protein sequence ID" value="MCF4007009.1"/>
    <property type="molecule type" value="Genomic_DNA"/>
</dbReference>
<protein>
    <submittedName>
        <fullName evidence="2">MBL fold metallo-hydrolase</fullName>
    </submittedName>
</protein>
<accession>A0A9X1U0P5</accession>
<keyword evidence="3" id="KW-1185">Reference proteome</keyword>
<sequence length="583" mass="63424">MGQSRGPWTRLGALLGATVLSSTLLVGCASEQGEDHGAQNQAEEAHAGPYAEAAAANINRYVAENYERTPQILADSDGTGAEAVARFHDTSETLIVSAPTDAAQLRAASIAVWTHTPMLTVRPGTEKNLQDSLKQLQPRKVLVVGDVKTEDITPRREEGDSPDRPDPEFLLDTGTPESLEALTATQFVEKQVERPEDMVKSVVDLDGKEAVLLVPAWDTYAPSPEAKEKPGALPSRSAEDAGSTPITIASPESALAAVGTARAFGADVRFMPYPDPRLSDETMRMVAGLADKPLLALGAQFGSAKILSEKIERGERVTAEQPGGGQLVFPGRRMVALYGHPSGPALGALGEQDPAASVERVKQLVAEYQKFDSQPIIPAFEIIGTVAAADPGPEGTYSTEFSTESLSEYVDAITQAGGYAVIDLQPGRARLLDQAKKFEELLKRPNVGLALDPEWKLEADEQPMSSVGHVQAAEIDEVSDWLAQLVKDNDLPQKPLVIHQFQLQMIRDRETLNLDHPELAFVLHADGHGSREEKLGTWDVMQKDLDPRFFMAWKNFFDEDQPLFSPEQTYTDVAPRPWFVSYQ</sequence>